<dbReference type="EC" id="1.8.1.7" evidence="14"/>
<proteinExistence type="inferred from homology"/>
<name>A0A8B6X0K5_9BURK</name>
<dbReference type="GO" id="GO:0005829">
    <property type="term" value="C:cytosol"/>
    <property type="evidence" value="ECO:0007669"/>
    <property type="project" value="TreeGrafter"/>
</dbReference>
<dbReference type="PIRSF" id="PIRSF000350">
    <property type="entry name" value="Mercury_reductase_MerA"/>
    <property type="match status" value="1"/>
</dbReference>
<dbReference type="PANTHER" id="PTHR42737:SF2">
    <property type="entry name" value="GLUTATHIONE REDUCTASE"/>
    <property type="match status" value="1"/>
</dbReference>
<dbReference type="GO" id="GO:0050661">
    <property type="term" value="F:NADP binding"/>
    <property type="evidence" value="ECO:0007669"/>
    <property type="project" value="InterPro"/>
</dbReference>
<feature type="domain" description="FAD/NAD(P)-binding" evidence="16">
    <location>
        <begin position="7"/>
        <end position="318"/>
    </location>
</feature>
<protein>
    <recommendedName>
        <fullName evidence="14">Glutathione reductase</fullName>
        <shortName evidence="14">GRase</shortName>
        <ecNumber evidence="14">1.8.1.7</ecNumber>
    </recommendedName>
</protein>
<dbReference type="GO" id="GO:0004362">
    <property type="term" value="F:glutathione-disulfide reductase (NADPH) activity"/>
    <property type="evidence" value="ECO:0007669"/>
    <property type="project" value="UniProtKB-EC"/>
</dbReference>
<keyword evidence="4 11" id="KW-0274">FAD</keyword>
<evidence type="ECO:0000256" key="2">
    <source>
        <dbReference type="ARBA" id="ARBA00011738"/>
    </source>
</evidence>
<evidence type="ECO:0000259" key="16">
    <source>
        <dbReference type="Pfam" id="PF07992"/>
    </source>
</evidence>
<feature type="binding site" evidence="11">
    <location>
        <position position="52"/>
    </location>
    <ligand>
        <name>FAD</name>
        <dbReference type="ChEBI" id="CHEBI:57692"/>
    </ligand>
</feature>
<feature type="binding site" evidence="11">
    <location>
        <begin position="174"/>
        <end position="181"/>
    </location>
    <ligand>
        <name>NAD(+)</name>
        <dbReference type="ChEBI" id="CHEBI:57540"/>
    </ligand>
</feature>
<evidence type="ECO:0000313" key="18">
    <source>
        <dbReference type="RefSeq" id="WP_028309849.1"/>
    </source>
</evidence>
<evidence type="ECO:0000256" key="1">
    <source>
        <dbReference type="ARBA" id="ARBA00007532"/>
    </source>
</evidence>
<keyword evidence="7" id="KW-1015">Disulfide bond</keyword>
<feature type="binding site" evidence="11">
    <location>
        <position position="303"/>
    </location>
    <ligand>
        <name>FAD</name>
        <dbReference type="ChEBI" id="CHEBI:57692"/>
    </ligand>
</feature>
<dbReference type="SUPFAM" id="SSF51905">
    <property type="entry name" value="FAD/NAD(P)-binding domain"/>
    <property type="match status" value="1"/>
</dbReference>
<dbReference type="PRINTS" id="PR00411">
    <property type="entry name" value="PNDRDTASEI"/>
</dbReference>
<feature type="active site" description="Proton acceptor" evidence="10">
    <location>
        <position position="436"/>
    </location>
</feature>
<dbReference type="Proteomes" id="UP000675920">
    <property type="component" value="Unplaced"/>
</dbReference>
<evidence type="ECO:0000256" key="10">
    <source>
        <dbReference type="PIRSR" id="PIRSR000350-2"/>
    </source>
</evidence>
<dbReference type="InterPro" id="IPR004099">
    <property type="entry name" value="Pyr_nucl-diS_OxRdtase_dimer"/>
</dbReference>
<dbReference type="PROSITE" id="PS00076">
    <property type="entry name" value="PYRIDINE_REDOX_1"/>
    <property type="match status" value="1"/>
</dbReference>
<keyword evidence="5 14" id="KW-0521">NADP</keyword>
<dbReference type="AlphaFoldDB" id="A0A8B6X0K5"/>
<evidence type="ECO:0000256" key="6">
    <source>
        <dbReference type="ARBA" id="ARBA00023002"/>
    </source>
</evidence>
<comment type="catalytic activity">
    <reaction evidence="9 14">
        <text>2 glutathione + NADP(+) = glutathione disulfide + NADPH + H(+)</text>
        <dbReference type="Rhea" id="RHEA:11740"/>
        <dbReference type="ChEBI" id="CHEBI:15378"/>
        <dbReference type="ChEBI" id="CHEBI:57783"/>
        <dbReference type="ChEBI" id="CHEBI:57925"/>
        <dbReference type="ChEBI" id="CHEBI:58297"/>
        <dbReference type="ChEBI" id="CHEBI:58349"/>
        <dbReference type="EC" id="1.8.1.7"/>
    </reaction>
</comment>
<dbReference type="InterPro" id="IPR036188">
    <property type="entry name" value="FAD/NAD-bd_sf"/>
</dbReference>
<gene>
    <name evidence="18" type="primary">gor</name>
</gene>
<dbReference type="GO" id="GO:0034599">
    <property type="term" value="P:cellular response to oxidative stress"/>
    <property type="evidence" value="ECO:0007669"/>
    <property type="project" value="TreeGrafter"/>
</dbReference>
<dbReference type="GO" id="GO:0045454">
    <property type="term" value="P:cell redox homeostasis"/>
    <property type="evidence" value="ECO:0007669"/>
    <property type="project" value="InterPro"/>
</dbReference>
<evidence type="ECO:0000256" key="3">
    <source>
        <dbReference type="ARBA" id="ARBA00022630"/>
    </source>
</evidence>
<dbReference type="Gene3D" id="3.30.390.30">
    <property type="match status" value="1"/>
</dbReference>
<comment type="cofactor">
    <cofactor evidence="11">
        <name>FAD</name>
        <dbReference type="ChEBI" id="CHEBI:57692"/>
    </cofactor>
    <text evidence="11">Binds 1 FAD per subunit.</text>
</comment>
<evidence type="ECO:0000256" key="12">
    <source>
        <dbReference type="PIRSR" id="PIRSR000350-4"/>
    </source>
</evidence>
<sequence length="452" mass="47310">MSRYDYDLFTLGAGSGGVSGSRYAASKGARVAICEDSRVGGTCVIRGCVPKKLFMYASQFSDAFGDAAGYGWTVPEASFDMATLQAAKSKETARLEGIYRTMLGNSGVALVEGRGRVIDAHTVEVAGKAYTAERILVATGGKPAAPAIPGIELAMTSNEILDLAERPARLLVLGAGYIAVEFAGIFRGFGSAVTVAFRGDAPLRGFDEDLRRRLATEMTNRGITLAAGFAPASIEKAGGEFIVRGADGSELRADAVLNALGRVPNSAGLGLEEAGVRIDAKTGAVVVDAFSRTSVPGIFAVGDVTNRIALTPVAIAEARAFVDTEFGGAARHIDHALVASAVFSQPPIGSIGLSEQAAKAKGFDVTVFESDFRPMKNTISGRNERSYMKLVVDRASDKVLGLHMIGVDAGELVQGFAVAVTMGATKADFDRTIAVHPTAGEEFVLMRTPRKD</sequence>
<dbReference type="NCBIfam" id="TIGR01424">
    <property type="entry name" value="gluta_reduc_2"/>
    <property type="match status" value="1"/>
</dbReference>
<dbReference type="InterPro" id="IPR016156">
    <property type="entry name" value="FAD/NAD-linked_Rdtase_dimer_sf"/>
</dbReference>
<evidence type="ECO:0000256" key="13">
    <source>
        <dbReference type="RuleBase" id="RU003691"/>
    </source>
</evidence>
<feature type="binding site" evidence="11">
    <location>
        <position position="261"/>
    </location>
    <ligand>
        <name>NAD(+)</name>
        <dbReference type="ChEBI" id="CHEBI:57540"/>
    </ligand>
</feature>
<feature type="binding site" evidence="11">
    <location>
        <position position="115"/>
    </location>
    <ligand>
        <name>FAD</name>
        <dbReference type="ChEBI" id="CHEBI:57692"/>
    </ligand>
</feature>
<feature type="domain" description="Pyridine nucleotide-disulphide oxidoreductase dimerisation" evidence="15">
    <location>
        <begin position="338"/>
        <end position="446"/>
    </location>
</feature>
<dbReference type="Pfam" id="PF02852">
    <property type="entry name" value="Pyr_redox_dim"/>
    <property type="match status" value="1"/>
</dbReference>
<comment type="subunit">
    <text evidence="2">Homodimer.</text>
</comment>
<dbReference type="InterPro" id="IPR012999">
    <property type="entry name" value="Pyr_OxRdtase_I_AS"/>
</dbReference>
<keyword evidence="3 13" id="KW-0285">Flavoprotein</keyword>
<evidence type="ECO:0000256" key="4">
    <source>
        <dbReference type="ARBA" id="ARBA00022827"/>
    </source>
</evidence>
<keyword evidence="11" id="KW-0520">NAD</keyword>
<dbReference type="RefSeq" id="WP_028309849.1">
    <property type="nucleotide sequence ID" value="NZ_AXWS01000001.1"/>
</dbReference>
<dbReference type="Gene3D" id="3.50.50.60">
    <property type="entry name" value="FAD/NAD(P)-binding domain"/>
    <property type="match status" value="2"/>
</dbReference>
<keyword evidence="11" id="KW-0547">Nucleotide-binding</keyword>
<dbReference type="Pfam" id="PF07992">
    <property type="entry name" value="Pyr_redox_2"/>
    <property type="match status" value="1"/>
</dbReference>
<dbReference type="OrthoDB" id="178496at2"/>
<keyword evidence="17" id="KW-1185">Reference proteome</keyword>
<dbReference type="InterPro" id="IPR023753">
    <property type="entry name" value="FAD/NAD-binding_dom"/>
</dbReference>
<dbReference type="NCBIfam" id="NF004776">
    <property type="entry name" value="PRK06116.1"/>
    <property type="match status" value="1"/>
</dbReference>
<evidence type="ECO:0000259" key="15">
    <source>
        <dbReference type="Pfam" id="PF02852"/>
    </source>
</evidence>
<dbReference type="GO" id="GO:0050660">
    <property type="term" value="F:flavin adenine dinucleotide binding"/>
    <property type="evidence" value="ECO:0007669"/>
    <property type="project" value="InterPro"/>
</dbReference>
<dbReference type="PRINTS" id="PR00368">
    <property type="entry name" value="FADPNR"/>
</dbReference>
<comment type="function">
    <text evidence="14">Catalyzes the reduction of glutathione disulfide (GSSG) to reduced glutathione (GSH).</text>
</comment>
<dbReference type="GO" id="GO:0006749">
    <property type="term" value="P:glutathione metabolic process"/>
    <property type="evidence" value="ECO:0007669"/>
    <property type="project" value="InterPro"/>
</dbReference>
<dbReference type="InterPro" id="IPR001100">
    <property type="entry name" value="Pyr_nuc-diS_OxRdtase"/>
</dbReference>
<evidence type="ECO:0000256" key="11">
    <source>
        <dbReference type="PIRSR" id="PIRSR000350-3"/>
    </source>
</evidence>
<evidence type="ECO:0000256" key="5">
    <source>
        <dbReference type="ARBA" id="ARBA00022857"/>
    </source>
</evidence>
<evidence type="ECO:0000256" key="14">
    <source>
        <dbReference type="RuleBase" id="RU365040"/>
    </source>
</evidence>
<reference evidence="18" key="1">
    <citation type="submission" date="2025-08" db="UniProtKB">
        <authorList>
            <consortium name="RefSeq"/>
        </authorList>
    </citation>
    <scope>IDENTIFICATION</scope>
</reference>
<comment type="similarity">
    <text evidence="1 13">Belongs to the class-I pyridine nucleotide-disulfide oxidoreductase family.</text>
</comment>
<evidence type="ECO:0000256" key="9">
    <source>
        <dbReference type="ARBA" id="ARBA00049142"/>
    </source>
</evidence>
<evidence type="ECO:0000313" key="17">
    <source>
        <dbReference type="Proteomes" id="UP000675920"/>
    </source>
</evidence>
<feature type="disulfide bond" description="Redox-active" evidence="12">
    <location>
        <begin position="43"/>
        <end position="48"/>
    </location>
</feature>
<organism evidence="17 18">
    <name type="scientific">Derxia gummosa DSM 723</name>
    <dbReference type="NCBI Taxonomy" id="1121388"/>
    <lineage>
        <taxon>Bacteria</taxon>
        <taxon>Pseudomonadati</taxon>
        <taxon>Pseudomonadota</taxon>
        <taxon>Betaproteobacteria</taxon>
        <taxon>Burkholderiales</taxon>
        <taxon>Alcaligenaceae</taxon>
        <taxon>Derxia</taxon>
    </lineage>
</organism>
<keyword evidence="8 13" id="KW-0676">Redox-active center</keyword>
<dbReference type="PANTHER" id="PTHR42737">
    <property type="entry name" value="GLUTATHIONE REDUCTASE"/>
    <property type="match status" value="1"/>
</dbReference>
<evidence type="ECO:0000256" key="8">
    <source>
        <dbReference type="ARBA" id="ARBA00023284"/>
    </source>
</evidence>
<dbReference type="InterPro" id="IPR046952">
    <property type="entry name" value="GSHR/TRXR-like"/>
</dbReference>
<dbReference type="SUPFAM" id="SSF55424">
    <property type="entry name" value="FAD/NAD-linked reductases, dimerisation (C-terminal) domain"/>
    <property type="match status" value="1"/>
</dbReference>
<dbReference type="InterPro" id="IPR006324">
    <property type="entry name" value="GSHR"/>
</dbReference>
<accession>A0A8B6X0K5</accession>
<evidence type="ECO:0000256" key="7">
    <source>
        <dbReference type="ARBA" id="ARBA00023157"/>
    </source>
</evidence>
<keyword evidence="6 13" id="KW-0560">Oxidoreductase</keyword>